<dbReference type="GO" id="GO:0000400">
    <property type="term" value="F:four-way junction DNA binding"/>
    <property type="evidence" value="ECO:0007669"/>
    <property type="project" value="TreeGrafter"/>
</dbReference>
<dbReference type="InterPro" id="IPR027417">
    <property type="entry name" value="P-loop_NTPase"/>
</dbReference>
<dbReference type="EMBL" id="ML976690">
    <property type="protein sequence ID" value="KAF1972039.1"/>
    <property type="molecule type" value="Genomic_DNA"/>
</dbReference>
<dbReference type="Gene3D" id="3.40.50.300">
    <property type="entry name" value="P-loop containing nucleotide triphosphate hydrolases"/>
    <property type="match status" value="1"/>
</dbReference>
<dbReference type="GO" id="GO:0005815">
    <property type="term" value="C:microtubule organizing center"/>
    <property type="evidence" value="ECO:0007669"/>
    <property type="project" value="TreeGrafter"/>
</dbReference>
<proteinExistence type="predicted"/>
<dbReference type="InterPro" id="IPR030547">
    <property type="entry name" value="XRCC2"/>
</dbReference>
<name>A0A6A5V6X7_9PLEO</name>
<dbReference type="AlphaFoldDB" id="A0A6A5V6X7"/>
<organism evidence="1 2">
    <name type="scientific">Bimuria novae-zelandiae CBS 107.79</name>
    <dbReference type="NCBI Taxonomy" id="1447943"/>
    <lineage>
        <taxon>Eukaryota</taxon>
        <taxon>Fungi</taxon>
        <taxon>Dikarya</taxon>
        <taxon>Ascomycota</taxon>
        <taxon>Pezizomycotina</taxon>
        <taxon>Dothideomycetes</taxon>
        <taxon>Pleosporomycetidae</taxon>
        <taxon>Pleosporales</taxon>
        <taxon>Massarineae</taxon>
        <taxon>Didymosphaeriaceae</taxon>
        <taxon>Bimuria</taxon>
    </lineage>
</organism>
<accession>A0A6A5V6X7</accession>
<gene>
    <name evidence="1" type="ORF">BU23DRAFT_581235</name>
</gene>
<dbReference type="GO" id="GO:0000724">
    <property type="term" value="P:double-strand break repair via homologous recombination"/>
    <property type="evidence" value="ECO:0007669"/>
    <property type="project" value="InterPro"/>
</dbReference>
<dbReference type="OrthoDB" id="420422at2759"/>
<protein>
    <recommendedName>
        <fullName evidence="3">DNA recombination and repair protein Rad51-like C-terminal domain-containing protein</fullName>
    </recommendedName>
</protein>
<dbReference type="PANTHER" id="PTHR46644">
    <property type="entry name" value="DNA REPAIR PROTEIN XRCC2"/>
    <property type="match status" value="1"/>
</dbReference>
<dbReference type="PANTHER" id="PTHR46644:SF2">
    <property type="entry name" value="DNA REPAIR PROTEIN XRCC2"/>
    <property type="match status" value="1"/>
</dbReference>
<evidence type="ECO:0008006" key="3">
    <source>
        <dbReference type="Google" id="ProtNLM"/>
    </source>
</evidence>
<dbReference type="GO" id="GO:0005657">
    <property type="term" value="C:replication fork"/>
    <property type="evidence" value="ECO:0007669"/>
    <property type="project" value="InterPro"/>
</dbReference>
<sequence>MADAGGAERLGARLLGEVEECALSERGIHVLELVSPPCTHHPSPAGKTSLLHLIITHAILPASLSCVPLSSQNAAVILFDPLHRFSVPFLARTLFAHLTSALTTAGQDLTSPTLKNEVTHCVKTALAHVHIFRPSSWAALLATLRSLETYLFDGTRHTSSHRAIRSLVLDDIDAFIPSIRSTSSAIPSGAGANPLTAASTQLTFHVEKLATLLSCAVVTTSRSPSANAFHALLPMSWPAGMQVTRVAVRRVEVLKFAPWVSVEEAEGERGQRWEVVSRGRFEAWKVGVGREGEGFVFRVGDGVRIEREGGG</sequence>
<reference evidence="1" key="1">
    <citation type="journal article" date="2020" name="Stud. Mycol.">
        <title>101 Dothideomycetes genomes: a test case for predicting lifestyles and emergence of pathogens.</title>
        <authorList>
            <person name="Haridas S."/>
            <person name="Albert R."/>
            <person name="Binder M."/>
            <person name="Bloem J."/>
            <person name="Labutti K."/>
            <person name="Salamov A."/>
            <person name="Andreopoulos B."/>
            <person name="Baker S."/>
            <person name="Barry K."/>
            <person name="Bills G."/>
            <person name="Bluhm B."/>
            <person name="Cannon C."/>
            <person name="Castanera R."/>
            <person name="Culley D."/>
            <person name="Daum C."/>
            <person name="Ezra D."/>
            <person name="Gonzalez J."/>
            <person name="Henrissat B."/>
            <person name="Kuo A."/>
            <person name="Liang C."/>
            <person name="Lipzen A."/>
            <person name="Lutzoni F."/>
            <person name="Magnuson J."/>
            <person name="Mondo S."/>
            <person name="Nolan M."/>
            <person name="Ohm R."/>
            <person name="Pangilinan J."/>
            <person name="Park H.-J."/>
            <person name="Ramirez L."/>
            <person name="Alfaro M."/>
            <person name="Sun H."/>
            <person name="Tritt A."/>
            <person name="Yoshinaga Y."/>
            <person name="Zwiers L.-H."/>
            <person name="Turgeon B."/>
            <person name="Goodwin S."/>
            <person name="Spatafora J."/>
            <person name="Crous P."/>
            <person name="Grigoriev I."/>
        </authorList>
    </citation>
    <scope>NUCLEOTIDE SEQUENCE</scope>
    <source>
        <strain evidence="1">CBS 107.79</strain>
    </source>
</reference>
<keyword evidence="2" id="KW-1185">Reference proteome</keyword>
<evidence type="ECO:0000313" key="1">
    <source>
        <dbReference type="EMBL" id="KAF1972039.1"/>
    </source>
</evidence>
<dbReference type="Proteomes" id="UP000800036">
    <property type="component" value="Unassembled WGS sequence"/>
</dbReference>
<dbReference type="GO" id="GO:0033063">
    <property type="term" value="C:Rad51B-Rad51C-Rad51D-XRCC2 complex"/>
    <property type="evidence" value="ECO:0007669"/>
    <property type="project" value="InterPro"/>
</dbReference>
<evidence type="ECO:0000313" key="2">
    <source>
        <dbReference type="Proteomes" id="UP000800036"/>
    </source>
</evidence>
<dbReference type="GO" id="GO:0042148">
    <property type="term" value="P:DNA strand invasion"/>
    <property type="evidence" value="ECO:0007669"/>
    <property type="project" value="TreeGrafter"/>
</dbReference>